<sequence>MSELTPSLLGALSRCLTYSPDFPHQNSDHAIAISNVTTQSFHRWKTHYQRRLYSNEFHSLWEYFPDTQTFIIKCMPTPIHENIVNYGRQIILNAISTYTGISTYDPGMVVRVYHNKEIQTTGDGSSSSRIPDLSIKVSLHPPEADVVFTGIVWEIGVSQTLASLKRRARMWLSNVGMKEDVRIHLVVLVHVFEKEAPEEYLDENGEVIMSRAKAARMKWDWPNEWFGNRGLVEEVNRRGGMKKSVKEELKRDIMRRLLEEDDFFPAGNAS</sequence>
<gene>
    <name evidence="1" type="ORF">L211DRAFT_850924</name>
</gene>
<dbReference type="AlphaFoldDB" id="A0A3N4LH18"/>
<dbReference type="Proteomes" id="UP000267821">
    <property type="component" value="Unassembled WGS sequence"/>
</dbReference>
<dbReference type="OrthoDB" id="10360112at2759"/>
<dbReference type="EMBL" id="ML121554">
    <property type="protein sequence ID" value="RPB22167.1"/>
    <property type="molecule type" value="Genomic_DNA"/>
</dbReference>
<reference evidence="1 2" key="1">
    <citation type="journal article" date="2018" name="Nat. Ecol. Evol.">
        <title>Pezizomycetes genomes reveal the molecular basis of ectomycorrhizal truffle lifestyle.</title>
        <authorList>
            <person name="Murat C."/>
            <person name="Payen T."/>
            <person name="Noel B."/>
            <person name="Kuo A."/>
            <person name="Morin E."/>
            <person name="Chen J."/>
            <person name="Kohler A."/>
            <person name="Krizsan K."/>
            <person name="Balestrini R."/>
            <person name="Da Silva C."/>
            <person name="Montanini B."/>
            <person name="Hainaut M."/>
            <person name="Levati E."/>
            <person name="Barry K.W."/>
            <person name="Belfiori B."/>
            <person name="Cichocki N."/>
            <person name="Clum A."/>
            <person name="Dockter R.B."/>
            <person name="Fauchery L."/>
            <person name="Guy J."/>
            <person name="Iotti M."/>
            <person name="Le Tacon F."/>
            <person name="Lindquist E.A."/>
            <person name="Lipzen A."/>
            <person name="Malagnac F."/>
            <person name="Mello A."/>
            <person name="Molinier V."/>
            <person name="Miyauchi S."/>
            <person name="Poulain J."/>
            <person name="Riccioni C."/>
            <person name="Rubini A."/>
            <person name="Sitrit Y."/>
            <person name="Splivallo R."/>
            <person name="Traeger S."/>
            <person name="Wang M."/>
            <person name="Zifcakova L."/>
            <person name="Wipf D."/>
            <person name="Zambonelli A."/>
            <person name="Paolocci F."/>
            <person name="Nowrousian M."/>
            <person name="Ottonello S."/>
            <person name="Baldrian P."/>
            <person name="Spatafora J.W."/>
            <person name="Henrissat B."/>
            <person name="Nagy L.G."/>
            <person name="Aury J.M."/>
            <person name="Wincker P."/>
            <person name="Grigoriev I.V."/>
            <person name="Bonfante P."/>
            <person name="Martin F.M."/>
        </authorList>
    </citation>
    <scope>NUCLEOTIDE SEQUENCE [LARGE SCALE GENOMIC DNA]</scope>
    <source>
        <strain evidence="1 2">ATCC MYA-4762</strain>
    </source>
</reference>
<keyword evidence="2" id="KW-1185">Reference proteome</keyword>
<protein>
    <submittedName>
        <fullName evidence="1">Uncharacterized protein</fullName>
    </submittedName>
</protein>
<organism evidence="1 2">
    <name type="scientific">Terfezia boudieri ATCC MYA-4762</name>
    <dbReference type="NCBI Taxonomy" id="1051890"/>
    <lineage>
        <taxon>Eukaryota</taxon>
        <taxon>Fungi</taxon>
        <taxon>Dikarya</taxon>
        <taxon>Ascomycota</taxon>
        <taxon>Pezizomycotina</taxon>
        <taxon>Pezizomycetes</taxon>
        <taxon>Pezizales</taxon>
        <taxon>Pezizaceae</taxon>
        <taxon>Terfezia</taxon>
    </lineage>
</organism>
<dbReference type="InParanoid" id="A0A3N4LH18"/>
<proteinExistence type="predicted"/>
<evidence type="ECO:0000313" key="1">
    <source>
        <dbReference type="EMBL" id="RPB22167.1"/>
    </source>
</evidence>
<name>A0A3N4LH18_9PEZI</name>
<accession>A0A3N4LH18</accession>
<evidence type="ECO:0000313" key="2">
    <source>
        <dbReference type="Proteomes" id="UP000267821"/>
    </source>
</evidence>